<dbReference type="InterPro" id="IPR040581">
    <property type="entry name" value="Thioredoxin_11"/>
</dbReference>
<protein>
    <submittedName>
        <fullName evidence="5">Neoverrucotoxin subunit beta-like</fullName>
    </submittedName>
</protein>
<feature type="coiled-coil region" evidence="2">
    <location>
        <begin position="1175"/>
        <end position="1202"/>
    </location>
</feature>
<gene>
    <name evidence="5" type="ORF">Hamer_G020569</name>
</gene>
<feature type="domain" description="Fibronectin type-III" evidence="4">
    <location>
        <begin position="653"/>
        <end position="749"/>
    </location>
</feature>
<evidence type="ECO:0000313" key="5">
    <source>
        <dbReference type="EMBL" id="KAG7167686.1"/>
    </source>
</evidence>
<evidence type="ECO:0000256" key="3">
    <source>
        <dbReference type="SAM" id="MobiDB-lite"/>
    </source>
</evidence>
<evidence type="ECO:0000259" key="4">
    <source>
        <dbReference type="PROSITE" id="PS50853"/>
    </source>
</evidence>
<dbReference type="InterPro" id="IPR030379">
    <property type="entry name" value="G_SEPTIN_dom"/>
</dbReference>
<dbReference type="PANTHER" id="PTHR31594">
    <property type="entry name" value="AIG1-TYPE G DOMAIN-CONTAINING PROTEIN"/>
    <property type="match status" value="1"/>
</dbReference>
<dbReference type="Pfam" id="PF18078">
    <property type="entry name" value="Thioredoxin_11"/>
    <property type="match status" value="1"/>
</dbReference>
<dbReference type="InterPro" id="IPR056072">
    <property type="entry name" value="SNTX_MACPF/CDC-like_dom"/>
</dbReference>
<dbReference type="InterPro" id="IPR048997">
    <property type="entry name" value="Stonustoxin-like_helical"/>
</dbReference>
<dbReference type="PANTHER" id="PTHR31594:SF16">
    <property type="entry name" value="SI:CH211-281L24.3"/>
    <property type="match status" value="1"/>
</dbReference>
<keyword evidence="6" id="KW-1185">Reference proteome</keyword>
<sequence>MSVSSEILTIAALGRPFRLGMLYDCRSEKLIPGITLWDKVTLEEKTVQQLETSDFHLIASDSLENKTSALDVNASLKLSFLGGLLEVSGSAKYLDNRKSSNLQERVTLQYKCTTRSEEMTMEQLGHGRVQHPEVFDHGTATHVVTGVEYGGQAFFVFDRQHSSSSHCKEVHGELHAMVKAIPTIQIDGEGQVDISEDEKKRTENFSCRFYGDFLLRENPCCYEDAVRTYKNIPNLLGKEGQNAVPVKVRLYPLTLLDSKASKLVREISTNLISETERVLENLYELNVKCNDLYNSNAAKKFLLIREEISKFKSLIAVYKSGLQRELSVLLPRIRGGGAEESCLTDILRKKESSPFSCHDLHVWIQDKEKQVKILNEYVKTLSEVKFMSEYGDLESTIMSPVNDYTVCFTLLMPRSNFHRQRMEKYTRDEYDTKKEGDIVGKEFESDQRAEIGDERDHGVSRHHLGAALRDTSDEEKRLWDDGQNPEALGVDSKSGVISIMEKAMLFKNFFECNKLKEKTAFIVAEDISSSHEFGACIRCYKNGRLVQKDYKLPSAPSMPQVANEENSHDSITIYWTAPECGASNIQEYEIICQDCDKENQPPKLRTSAETCKYRIPNLYPNCKYEVKVQSWCEVGVGPSSDANPAVSTRATSPPGKPLVFQTSLTSVELQWSKPEFIGVGCKILYYIIKQQDGETTRWSKIAQTKSDELSYVAEVSPNTTPRFRVSACCGNAQYSVDSDPSGNIIKKVDRKSVQAKNLKITKEKLCGASKLIDVSVPCIYLLDSKETVCRDHDMIRKYQHGVRKYSVPEKVIMLVGSTGSGKTTFINGLINYIFGVNWEDEFRFKLITEASESNQARSQTKYITSYTLHHEEGYKLPSTLTIIDTPGFGDTSGVMRDREITNQIRNFFMTKGVDSIDHIDAVGFVAQSSLPRLTPTQTYIFDQVLSLFGKDIADNIFLLLTFADGQKPQVLSGIKESGMPYRKHFKFNNSALYANNTSSDENMAPDTDSDDEEGSNNFDKMFWQMGAKSFNAFLQQLNTVQSKSLTLTQGVLNERNHLEVYVMGIQKEIKLGLNTLEVFKKELEIVKQHEADIDKNKNFTYTVDEEVYETFPIPHDQYITNCLKCYRTCHEVCGIKDDNMKSHCWAITNDNCRICPNKCHWSMHRNFPYKYVLQVKTVEKTAKELKERYENAMKNKLTAEELVLKIQDDFKAVQLKVLGMTESVRKSLERLQEIALKPNPLSTVGYIDILIDSEQSQAQPGWQARVQQLRMVRKEAEYMQQIADRGFDPFQEYKKKIEIEKKTNKNGIWSRAGEYLSNIFKH</sequence>
<keyword evidence="1" id="KW-0342">GTP-binding</keyword>
<dbReference type="Pfam" id="PF21109">
    <property type="entry name" value="Stonustoxin_helical"/>
    <property type="match status" value="1"/>
</dbReference>
<feature type="domain" description="Fibronectin type-III" evidence="4">
    <location>
        <begin position="555"/>
        <end position="651"/>
    </location>
</feature>
<evidence type="ECO:0000313" key="6">
    <source>
        <dbReference type="Proteomes" id="UP000747542"/>
    </source>
</evidence>
<dbReference type="GO" id="GO:0005525">
    <property type="term" value="F:GTP binding"/>
    <property type="evidence" value="ECO:0007669"/>
    <property type="project" value="UniProtKB-KW"/>
</dbReference>
<comment type="similarity">
    <text evidence="1">Belongs to the TRAFAC class TrmE-Era-EngA-EngB-Septin-like GTPase superfamily. Septin GTPase family.</text>
</comment>
<feature type="region of interest" description="Disordered" evidence="3">
    <location>
        <begin position="996"/>
        <end position="1015"/>
    </location>
</feature>
<dbReference type="InterPro" id="IPR003961">
    <property type="entry name" value="FN3_dom"/>
</dbReference>
<reference evidence="5" key="1">
    <citation type="journal article" date="2021" name="Sci. Adv.">
        <title>The American lobster genome reveals insights on longevity, neural, and immune adaptations.</title>
        <authorList>
            <person name="Polinski J.M."/>
            <person name="Zimin A.V."/>
            <person name="Clark K.F."/>
            <person name="Kohn A.B."/>
            <person name="Sadowski N."/>
            <person name="Timp W."/>
            <person name="Ptitsyn A."/>
            <person name="Khanna P."/>
            <person name="Romanova D.Y."/>
            <person name="Williams P."/>
            <person name="Greenwood S.J."/>
            <person name="Moroz L.L."/>
            <person name="Walt D.R."/>
            <person name="Bodnar A.G."/>
        </authorList>
    </citation>
    <scope>NUCLEOTIDE SEQUENCE</scope>
    <source>
        <strain evidence="5">GMGI-L3</strain>
    </source>
</reference>
<dbReference type="Proteomes" id="UP000747542">
    <property type="component" value="Unassembled WGS sequence"/>
</dbReference>
<dbReference type="Pfam" id="PF00041">
    <property type="entry name" value="fn3"/>
    <property type="match status" value="1"/>
</dbReference>
<dbReference type="CDD" id="cd00063">
    <property type="entry name" value="FN3"/>
    <property type="match status" value="2"/>
</dbReference>
<keyword evidence="1" id="KW-0547">Nucleotide-binding</keyword>
<dbReference type="InterPro" id="IPR052090">
    <property type="entry name" value="Cytolytic_pore-forming_toxin"/>
</dbReference>
<dbReference type="PROSITE" id="PS50853">
    <property type="entry name" value="FN3"/>
    <property type="match status" value="2"/>
</dbReference>
<dbReference type="OrthoDB" id="2386367at2759"/>
<dbReference type="EMBL" id="JAHLQT010021277">
    <property type="protein sequence ID" value="KAG7167686.1"/>
    <property type="molecule type" value="Genomic_DNA"/>
</dbReference>
<dbReference type="SMART" id="SM00060">
    <property type="entry name" value="FN3"/>
    <property type="match status" value="2"/>
</dbReference>
<proteinExistence type="inferred from homology"/>
<evidence type="ECO:0000256" key="2">
    <source>
        <dbReference type="SAM" id="Coils"/>
    </source>
</evidence>
<name>A0A8J5K1P0_HOMAM</name>
<dbReference type="Pfam" id="PF24674">
    <property type="entry name" value="MACPF_SNTX"/>
    <property type="match status" value="1"/>
</dbReference>
<organism evidence="5 6">
    <name type="scientific">Homarus americanus</name>
    <name type="common">American lobster</name>
    <dbReference type="NCBI Taxonomy" id="6706"/>
    <lineage>
        <taxon>Eukaryota</taxon>
        <taxon>Metazoa</taxon>
        <taxon>Ecdysozoa</taxon>
        <taxon>Arthropoda</taxon>
        <taxon>Crustacea</taxon>
        <taxon>Multicrustacea</taxon>
        <taxon>Malacostraca</taxon>
        <taxon>Eumalacostraca</taxon>
        <taxon>Eucarida</taxon>
        <taxon>Decapoda</taxon>
        <taxon>Pleocyemata</taxon>
        <taxon>Astacidea</taxon>
        <taxon>Nephropoidea</taxon>
        <taxon>Nephropidae</taxon>
        <taxon>Homarus</taxon>
    </lineage>
</organism>
<evidence type="ECO:0000256" key="1">
    <source>
        <dbReference type="RuleBase" id="RU004560"/>
    </source>
</evidence>
<keyword evidence="2" id="KW-0175">Coiled coil</keyword>
<accession>A0A8J5K1P0</accession>
<dbReference type="Pfam" id="PF00735">
    <property type="entry name" value="Septin"/>
    <property type="match status" value="1"/>
</dbReference>
<comment type="caution">
    <text evidence="5">The sequence shown here is derived from an EMBL/GenBank/DDBJ whole genome shotgun (WGS) entry which is preliminary data.</text>
</comment>